<name>A0A284QZD8_ARMOS</name>
<dbReference type="SUPFAM" id="SSF52540">
    <property type="entry name" value="P-loop containing nucleoside triphosphate hydrolases"/>
    <property type="match status" value="1"/>
</dbReference>
<dbReference type="GO" id="GO:0016887">
    <property type="term" value="F:ATP hydrolysis activity"/>
    <property type="evidence" value="ECO:0007669"/>
    <property type="project" value="RHEA"/>
</dbReference>
<comment type="similarity">
    <text evidence="1 11">Belongs to the helicase family. RecQ subfamily.</text>
</comment>
<keyword evidence="3 11" id="KW-0547">Nucleotide-binding</keyword>
<evidence type="ECO:0000256" key="12">
    <source>
        <dbReference type="SAM" id="Coils"/>
    </source>
</evidence>
<dbReference type="PROSITE" id="PS51192">
    <property type="entry name" value="HELICASE_ATP_BIND_1"/>
    <property type="match status" value="1"/>
</dbReference>
<dbReference type="InterPro" id="IPR027417">
    <property type="entry name" value="P-loop_NTPase"/>
</dbReference>
<dbReference type="GO" id="GO:0043138">
    <property type="term" value="F:3'-5' DNA helicase activity"/>
    <property type="evidence" value="ECO:0007669"/>
    <property type="project" value="UniProtKB-EC"/>
</dbReference>
<dbReference type="Proteomes" id="UP000219338">
    <property type="component" value="Unassembled WGS sequence"/>
</dbReference>
<evidence type="ECO:0000313" key="16">
    <source>
        <dbReference type="EMBL" id="SJL01834.1"/>
    </source>
</evidence>
<dbReference type="Pfam" id="PF16124">
    <property type="entry name" value="RecQ_Zn_bind"/>
    <property type="match status" value="1"/>
</dbReference>
<dbReference type="GO" id="GO:0003677">
    <property type="term" value="F:DNA binding"/>
    <property type="evidence" value="ECO:0007669"/>
    <property type="project" value="UniProtKB-KW"/>
</dbReference>
<dbReference type="Pfam" id="PF00271">
    <property type="entry name" value="Helicase_C"/>
    <property type="match status" value="1"/>
</dbReference>
<dbReference type="OrthoDB" id="10261556at2759"/>
<evidence type="ECO:0000256" key="1">
    <source>
        <dbReference type="ARBA" id="ARBA00005446"/>
    </source>
</evidence>
<dbReference type="FunFam" id="3.40.50.300:FF:001544">
    <property type="entry name" value="ATP-dependent DNA helicase"/>
    <property type="match status" value="1"/>
</dbReference>
<dbReference type="InterPro" id="IPR032284">
    <property type="entry name" value="RecQ_Zn-bd"/>
</dbReference>
<dbReference type="Gene3D" id="1.10.10.10">
    <property type="entry name" value="Winged helix-like DNA-binding domain superfamily/Winged helix DNA-binding domain"/>
    <property type="match status" value="1"/>
</dbReference>
<sequence length="805" mass="90762">MPLDSGDFLASDDPAIDEILVQSRKEHDTAGPSNAAMSRNNHIRRERHRIEEEISQIDAELKKYDDDIKTLQILRETRKQDQLKFIAELNALIGVGNQKGKGKAKGGIDYASEAFEWSNSLKSTMRDVFKIKNFRLCQLGVCNANMDGRDIVCVMPTGGGKSLTYQLPALLHRGCTLVISPLISLISDQIMHLQEAGINAVKFTGSTSKEEQKAITRNLYDLAAGKLKPEQEIRLVYVTPEKIARSNPFKSLMTKLADNKKLSRIVIDEAHCVSQLGHDFRPDYKQLRILRELFPRVPILALSATCPPRVLQDLRSILQLPEICDGNSADLRGTTYFSAPLYRKNLHYKAFPKDSNMKNMIKIMTDYILEYHPHDSGIVYCLTRNDAETVAQKLYEQSERKIRTGVYHAEKKDNEKENLHVQWRKGNVKVVCATIAFGLGIDKGDVRFVLHHSLSKSLDGFYQESGRAGRDGKDADCVLYYRPQDAWDIAAMTMGDKDGSEKLMPMVLFCQNTSECRKLQFAKYFSHSSDLSISDWATEETGALDRCGHCDNCLREGDSLIRDVTYEAWQLTKLVAAICDTKNKHTARSIATIAKTKTWDPSKPKMKQPEYHLETICNGPVDLHKDDIELLLIHLWSERYLKPRFVSNAHKTTAYVEKGVMAGRLTSLSSERAKSNSSGLTIRCAFPPRTRQARKRQESKAGSRKGKAKEQNDTEDVDSDEDDLYVSDPEDEAPKPSRKRPSNKIIEVDGIEEDDDDDSNEWMASLRGDRLPRKRPRTSLNDAPNGVGRGRDSGGTTIIEISDSE</sequence>
<comment type="catalytic activity">
    <reaction evidence="11">
        <text>ATP + H2O = ADP + phosphate + H(+)</text>
        <dbReference type="Rhea" id="RHEA:13065"/>
        <dbReference type="ChEBI" id="CHEBI:15377"/>
        <dbReference type="ChEBI" id="CHEBI:15378"/>
        <dbReference type="ChEBI" id="CHEBI:30616"/>
        <dbReference type="ChEBI" id="CHEBI:43474"/>
        <dbReference type="ChEBI" id="CHEBI:456216"/>
    </reaction>
</comment>
<dbReference type="SMART" id="SM00490">
    <property type="entry name" value="HELICc"/>
    <property type="match status" value="1"/>
</dbReference>
<evidence type="ECO:0000256" key="3">
    <source>
        <dbReference type="ARBA" id="ARBA00022741"/>
    </source>
</evidence>
<dbReference type="Pfam" id="PF00270">
    <property type="entry name" value="DEAD"/>
    <property type="match status" value="1"/>
</dbReference>
<keyword evidence="2" id="KW-0479">Metal-binding</keyword>
<dbReference type="PROSITE" id="PS00690">
    <property type="entry name" value="DEAH_ATP_HELICASE"/>
    <property type="match status" value="1"/>
</dbReference>
<dbReference type="InterPro" id="IPR014001">
    <property type="entry name" value="Helicase_ATP-bd"/>
</dbReference>
<feature type="region of interest" description="Disordered" evidence="13">
    <location>
        <begin position="669"/>
        <end position="805"/>
    </location>
</feature>
<dbReference type="OMA" id="HLETICN"/>
<dbReference type="InterPro" id="IPR001650">
    <property type="entry name" value="Helicase_C-like"/>
</dbReference>
<evidence type="ECO:0000259" key="14">
    <source>
        <dbReference type="PROSITE" id="PS51192"/>
    </source>
</evidence>
<evidence type="ECO:0000256" key="4">
    <source>
        <dbReference type="ARBA" id="ARBA00022801"/>
    </source>
</evidence>
<evidence type="ECO:0000256" key="13">
    <source>
        <dbReference type="SAM" id="MobiDB-lite"/>
    </source>
</evidence>
<keyword evidence="6 11" id="KW-0067">ATP-binding</keyword>
<feature type="domain" description="Helicase C-terminal" evidence="15">
    <location>
        <begin position="363"/>
        <end position="514"/>
    </location>
</feature>
<dbReference type="InterPro" id="IPR002464">
    <property type="entry name" value="DNA/RNA_helicase_DEAH_CS"/>
</dbReference>
<keyword evidence="8" id="KW-0413">Isomerase</keyword>
<dbReference type="PROSITE" id="PS51194">
    <property type="entry name" value="HELICASE_CTER"/>
    <property type="match status" value="1"/>
</dbReference>
<dbReference type="InterPro" id="IPR011545">
    <property type="entry name" value="DEAD/DEAH_box_helicase_dom"/>
</dbReference>
<protein>
    <recommendedName>
        <fullName evidence="11">ATP-dependent DNA helicase</fullName>
        <ecNumber evidence="11">5.6.2.4</ecNumber>
    </recommendedName>
</protein>
<reference evidence="17" key="1">
    <citation type="journal article" date="2017" name="Nat. Ecol. Evol.">
        <title>Genome expansion and lineage-specific genetic innovations in the forest pathogenic fungi Armillaria.</title>
        <authorList>
            <person name="Sipos G."/>
            <person name="Prasanna A.N."/>
            <person name="Walter M.C."/>
            <person name="O'Connor E."/>
            <person name="Balint B."/>
            <person name="Krizsan K."/>
            <person name="Kiss B."/>
            <person name="Hess J."/>
            <person name="Varga T."/>
            <person name="Slot J."/>
            <person name="Riley R."/>
            <person name="Boka B."/>
            <person name="Rigling D."/>
            <person name="Barry K."/>
            <person name="Lee J."/>
            <person name="Mihaltcheva S."/>
            <person name="LaButti K."/>
            <person name="Lipzen A."/>
            <person name="Waldron R."/>
            <person name="Moloney N.M."/>
            <person name="Sperisen C."/>
            <person name="Kredics L."/>
            <person name="Vagvoelgyi C."/>
            <person name="Patrignani A."/>
            <person name="Fitzpatrick D."/>
            <person name="Nagy I."/>
            <person name="Doyle S."/>
            <person name="Anderson J.B."/>
            <person name="Grigoriev I.V."/>
            <person name="Gueldener U."/>
            <person name="Muensterkoetter M."/>
            <person name="Nagy L.G."/>
        </authorList>
    </citation>
    <scope>NUCLEOTIDE SEQUENCE [LARGE SCALE GENOMIC DNA]</scope>
    <source>
        <strain evidence="17">C18/9</strain>
    </source>
</reference>
<feature type="compositionally biased region" description="Acidic residues" evidence="13">
    <location>
        <begin position="713"/>
        <end position="731"/>
    </location>
</feature>
<evidence type="ECO:0000256" key="8">
    <source>
        <dbReference type="ARBA" id="ARBA00023235"/>
    </source>
</evidence>
<dbReference type="SMART" id="SM00487">
    <property type="entry name" value="DEXDc"/>
    <property type="match status" value="1"/>
</dbReference>
<feature type="coiled-coil region" evidence="12">
    <location>
        <begin position="40"/>
        <end position="74"/>
    </location>
</feature>
<dbReference type="NCBIfam" id="TIGR00614">
    <property type="entry name" value="recQ_fam"/>
    <property type="match status" value="1"/>
</dbReference>
<comment type="catalytic activity">
    <reaction evidence="10 11">
        <text>Couples ATP hydrolysis with the unwinding of duplex DNA by translocating in the 3'-5' direction.</text>
        <dbReference type="EC" id="5.6.2.4"/>
    </reaction>
</comment>
<evidence type="ECO:0000256" key="7">
    <source>
        <dbReference type="ARBA" id="ARBA00023125"/>
    </source>
</evidence>
<feature type="domain" description="Helicase ATP-binding" evidence="14">
    <location>
        <begin position="142"/>
        <end position="324"/>
    </location>
</feature>
<dbReference type="EMBL" id="FUEG01000003">
    <property type="protein sequence ID" value="SJL01834.1"/>
    <property type="molecule type" value="Genomic_DNA"/>
</dbReference>
<dbReference type="PANTHER" id="PTHR13710">
    <property type="entry name" value="DNA HELICASE RECQ FAMILY MEMBER"/>
    <property type="match status" value="1"/>
</dbReference>
<dbReference type="GO" id="GO:0005694">
    <property type="term" value="C:chromosome"/>
    <property type="evidence" value="ECO:0007669"/>
    <property type="project" value="TreeGrafter"/>
</dbReference>
<dbReference type="STRING" id="47428.A0A284QZD8"/>
<dbReference type="GO" id="GO:0046872">
    <property type="term" value="F:metal ion binding"/>
    <property type="evidence" value="ECO:0007669"/>
    <property type="project" value="UniProtKB-KW"/>
</dbReference>
<evidence type="ECO:0000256" key="11">
    <source>
        <dbReference type="RuleBase" id="RU364117"/>
    </source>
</evidence>
<keyword evidence="17" id="KW-1185">Reference proteome</keyword>
<dbReference type="InterPro" id="IPR036388">
    <property type="entry name" value="WH-like_DNA-bd_sf"/>
</dbReference>
<proteinExistence type="inferred from homology"/>
<dbReference type="AlphaFoldDB" id="A0A284QZD8"/>
<dbReference type="GO" id="GO:0009378">
    <property type="term" value="F:four-way junction helicase activity"/>
    <property type="evidence" value="ECO:0007669"/>
    <property type="project" value="TreeGrafter"/>
</dbReference>
<dbReference type="EC" id="5.6.2.4" evidence="11"/>
<evidence type="ECO:0000256" key="2">
    <source>
        <dbReference type="ARBA" id="ARBA00022723"/>
    </source>
</evidence>
<dbReference type="GO" id="GO:0000724">
    <property type="term" value="P:double-strand break repair via homologous recombination"/>
    <property type="evidence" value="ECO:0007669"/>
    <property type="project" value="TreeGrafter"/>
</dbReference>
<keyword evidence="12" id="KW-0175">Coiled coil</keyword>
<dbReference type="CDD" id="cd18794">
    <property type="entry name" value="SF2_C_RecQ"/>
    <property type="match status" value="1"/>
</dbReference>
<organism evidence="16 17">
    <name type="scientific">Armillaria ostoyae</name>
    <name type="common">Armillaria root rot fungus</name>
    <dbReference type="NCBI Taxonomy" id="47428"/>
    <lineage>
        <taxon>Eukaryota</taxon>
        <taxon>Fungi</taxon>
        <taxon>Dikarya</taxon>
        <taxon>Basidiomycota</taxon>
        <taxon>Agaricomycotina</taxon>
        <taxon>Agaricomycetes</taxon>
        <taxon>Agaricomycetidae</taxon>
        <taxon>Agaricales</taxon>
        <taxon>Marasmiineae</taxon>
        <taxon>Physalacriaceae</taxon>
        <taxon>Armillaria</taxon>
    </lineage>
</organism>
<keyword evidence="5 11" id="KW-0347">Helicase</keyword>
<evidence type="ECO:0000259" key="15">
    <source>
        <dbReference type="PROSITE" id="PS51194"/>
    </source>
</evidence>
<dbReference type="Gene3D" id="3.40.50.300">
    <property type="entry name" value="P-loop containing nucleotide triphosphate hydrolases"/>
    <property type="match status" value="2"/>
</dbReference>
<evidence type="ECO:0000256" key="10">
    <source>
        <dbReference type="ARBA" id="ARBA00034617"/>
    </source>
</evidence>
<accession>A0A284QZD8</accession>
<dbReference type="GO" id="GO:0005737">
    <property type="term" value="C:cytoplasm"/>
    <property type="evidence" value="ECO:0007669"/>
    <property type="project" value="TreeGrafter"/>
</dbReference>
<evidence type="ECO:0000256" key="6">
    <source>
        <dbReference type="ARBA" id="ARBA00022840"/>
    </source>
</evidence>
<evidence type="ECO:0000256" key="9">
    <source>
        <dbReference type="ARBA" id="ARBA00023242"/>
    </source>
</evidence>
<evidence type="ECO:0000313" key="17">
    <source>
        <dbReference type="Proteomes" id="UP000219338"/>
    </source>
</evidence>
<comment type="subcellular location">
    <subcellularLocation>
        <location evidence="11">Nucleus</location>
    </subcellularLocation>
</comment>
<keyword evidence="7" id="KW-0238">DNA-binding</keyword>
<dbReference type="GO" id="GO:0005524">
    <property type="term" value="F:ATP binding"/>
    <property type="evidence" value="ECO:0007669"/>
    <property type="project" value="UniProtKB-KW"/>
</dbReference>
<dbReference type="InterPro" id="IPR004589">
    <property type="entry name" value="DNA_helicase_ATP-dep_RecQ"/>
</dbReference>
<dbReference type="PANTHER" id="PTHR13710:SF105">
    <property type="entry name" value="ATP-DEPENDENT DNA HELICASE Q1"/>
    <property type="match status" value="1"/>
</dbReference>
<feature type="compositionally biased region" description="Polar residues" evidence="13">
    <location>
        <begin position="669"/>
        <end position="680"/>
    </location>
</feature>
<dbReference type="GO" id="GO:0005634">
    <property type="term" value="C:nucleus"/>
    <property type="evidence" value="ECO:0007669"/>
    <property type="project" value="UniProtKB-SubCell"/>
</dbReference>
<evidence type="ECO:0000256" key="5">
    <source>
        <dbReference type="ARBA" id="ARBA00022806"/>
    </source>
</evidence>
<feature type="compositionally biased region" description="Acidic residues" evidence="13">
    <location>
        <begin position="749"/>
        <end position="760"/>
    </location>
</feature>
<keyword evidence="4 11" id="KW-0378">Hydrolase</keyword>
<gene>
    <name evidence="16" type="ORF">ARMOST_05158</name>
</gene>
<keyword evidence="9 11" id="KW-0539">Nucleus</keyword>